<evidence type="ECO:0000313" key="2">
    <source>
        <dbReference type="EMBL" id="SDM28207.1"/>
    </source>
</evidence>
<sequence length="821" mass="91143">MRLFVALMLAGTTCFAQLPKPLAPGEIALQLKKLNVLGSAMYVAAHPDDENTAMLAWLAKEKNVRTAYLSLTRGDGGQNLIGSEQGDLLGLIRTYELLAARSIDGPEQYFSRANDFGFSKTTEETLQIWGKEAVLSDIVWRIRKFRPDVMICRFPPDPRAGHGNHSASAALAEEAFVRAGDPTQFPEQLKTLQPWRPKRIVWNTFSFGVNPAQRPTEGTWFSVEIGGYNPLLATSYTELAAESRSQHKSQGFGVPKSRGIKIEYLVHKNGDKADKDLFDGLDITWSRVKGGAAVQALVEQAVQSFQPANPGALVPQLTKIYRQVDQLEDAYWKEEKKKQLRQLIVACAGLWFETNPSEYAVTAGDPVRLITSFVKRSEVPVTLTRVRFAGFNRDTTLSVSLGNNEYQRMETNVRVPASAAITQPYWLTEPKMGKGMYRVDDPALIGLPEKPADYQAEFFFTVDGLPLSWQVPVTYKYTDEVRGELYRPFEIRPEVTATPAEKVLVFPDGKAKEYSIVLKSSKAPVSGEVSLALPAGWKAEPAGIPFSFGDKFREQVVTFRLTPPAQAAEASVRVNVKTAAGTGSRGIYEIRYEHIPPLTVFPVAESKIVRLSIENKAKRIGYIPGAGDEVPAALRQLGCDVTMLTGREANLSTFDAIVVGVRAYNMEGRMENIQAKLMDYVKAGGTVVVQYQVNSNLQKISKSIGPYPFQLSRDRVTVEEAPVRFLKADHPILQRPNRITEADFGNWIQERGLYFANEWDDHYQPILSSNDPGEKPLDGGMLAAQYGKGWYVFTGYAFFRELPAGVPGAYRLFANLISLGK</sequence>
<dbReference type="PANTHER" id="PTHR12993:SF11">
    <property type="entry name" value="N-ACETYLGLUCOSAMINYL-PHOSPHATIDYLINOSITOL DE-N-ACETYLASE"/>
    <property type="match status" value="1"/>
</dbReference>
<dbReference type="InterPro" id="IPR029062">
    <property type="entry name" value="Class_I_gatase-like"/>
</dbReference>
<dbReference type="STRING" id="563176.SAMN04488090_3101"/>
<dbReference type="OrthoDB" id="9759749at2"/>
<reference evidence="2 3" key="1">
    <citation type="submission" date="2016-10" db="EMBL/GenBank/DDBJ databases">
        <authorList>
            <person name="de Groot N.N."/>
        </authorList>
    </citation>
    <scope>NUCLEOTIDE SEQUENCE [LARGE SCALE GENOMIC DNA]</scope>
    <source>
        <strain evidence="2 3">DSM 21668</strain>
    </source>
</reference>
<dbReference type="PANTHER" id="PTHR12993">
    <property type="entry name" value="N-ACETYLGLUCOSAMINYL-PHOSPHATIDYLINOSITOL DE-N-ACETYLASE-RELATED"/>
    <property type="match status" value="1"/>
</dbReference>
<feature type="signal peptide" evidence="1">
    <location>
        <begin position="1"/>
        <end position="16"/>
    </location>
</feature>
<dbReference type="InterPro" id="IPR003737">
    <property type="entry name" value="GlcNAc_PI_deacetylase-related"/>
</dbReference>
<name>A0A1G9RYU8_9BACT</name>
<evidence type="ECO:0000256" key="1">
    <source>
        <dbReference type="SAM" id="SignalP"/>
    </source>
</evidence>
<dbReference type="RefSeq" id="WP_093204035.1">
    <property type="nucleotide sequence ID" value="NZ_FNGS01000005.1"/>
</dbReference>
<dbReference type="Proteomes" id="UP000198901">
    <property type="component" value="Unassembled WGS sequence"/>
</dbReference>
<gene>
    <name evidence="2" type="ORF">SAMN04488090_3101</name>
</gene>
<dbReference type="GO" id="GO:0016811">
    <property type="term" value="F:hydrolase activity, acting on carbon-nitrogen (but not peptide) bonds, in linear amides"/>
    <property type="evidence" value="ECO:0007669"/>
    <property type="project" value="TreeGrafter"/>
</dbReference>
<keyword evidence="1" id="KW-0732">Signal</keyword>
<dbReference type="Pfam" id="PF02585">
    <property type="entry name" value="PIG-L"/>
    <property type="match status" value="1"/>
</dbReference>
<evidence type="ECO:0000313" key="3">
    <source>
        <dbReference type="Proteomes" id="UP000198901"/>
    </source>
</evidence>
<proteinExistence type="predicted"/>
<keyword evidence="3" id="KW-1185">Reference proteome</keyword>
<dbReference type="Gene3D" id="3.40.50.10320">
    <property type="entry name" value="LmbE-like"/>
    <property type="match status" value="1"/>
</dbReference>
<dbReference type="EMBL" id="FNGS01000005">
    <property type="protein sequence ID" value="SDM28207.1"/>
    <property type="molecule type" value="Genomic_DNA"/>
</dbReference>
<dbReference type="CDD" id="cd03143">
    <property type="entry name" value="A4_beta-galactosidase_middle_domain"/>
    <property type="match status" value="1"/>
</dbReference>
<dbReference type="SUPFAM" id="SSF102588">
    <property type="entry name" value="LmbE-like"/>
    <property type="match status" value="1"/>
</dbReference>
<organism evidence="2 3">
    <name type="scientific">Siphonobacter aquaeclarae</name>
    <dbReference type="NCBI Taxonomy" id="563176"/>
    <lineage>
        <taxon>Bacteria</taxon>
        <taxon>Pseudomonadati</taxon>
        <taxon>Bacteroidota</taxon>
        <taxon>Cytophagia</taxon>
        <taxon>Cytophagales</taxon>
        <taxon>Cytophagaceae</taxon>
        <taxon>Siphonobacter</taxon>
    </lineage>
</organism>
<dbReference type="AlphaFoldDB" id="A0A1G9RYU8"/>
<protein>
    <submittedName>
        <fullName evidence="2">N-acetylglucosaminyl deacetylase, LmbE family</fullName>
    </submittedName>
</protein>
<feature type="chain" id="PRO_5011546619" evidence="1">
    <location>
        <begin position="17"/>
        <end position="821"/>
    </location>
</feature>
<accession>A0A1G9RYU8</accession>
<dbReference type="InterPro" id="IPR024078">
    <property type="entry name" value="LmbE-like_dom_sf"/>
</dbReference>
<dbReference type="SUPFAM" id="SSF52317">
    <property type="entry name" value="Class I glutamine amidotransferase-like"/>
    <property type="match status" value="1"/>
</dbReference>